<dbReference type="GeneTree" id="ENSGT00940000156088"/>
<comment type="subcellular location">
    <subcellularLocation>
        <location evidence="1">Membrane</location>
        <topology evidence="1">Single-pass type I membrane protein</topology>
    </subcellularLocation>
</comment>
<feature type="region of interest" description="Disordered" evidence="13">
    <location>
        <begin position="244"/>
        <end position="268"/>
    </location>
</feature>
<feature type="domain" description="Fibronectin type-III" evidence="17">
    <location>
        <begin position="1519"/>
        <end position="1612"/>
    </location>
</feature>
<feature type="domain" description="Fibronectin type-III" evidence="17">
    <location>
        <begin position="736"/>
        <end position="825"/>
    </location>
</feature>
<feature type="domain" description="Fibronectin type-III" evidence="17">
    <location>
        <begin position="394"/>
        <end position="486"/>
    </location>
</feature>
<evidence type="ECO:0000256" key="5">
    <source>
        <dbReference type="ARBA" id="ARBA00022737"/>
    </source>
</evidence>
<dbReference type="PROSITE" id="PS00383">
    <property type="entry name" value="TYR_PHOSPHATASE_1"/>
    <property type="match status" value="1"/>
</dbReference>
<reference evidence="19" key="2">
    <citation type="journal article" date="2017" name="Sci. Adv.">
        <title>A tail of two voltages: Proteomic comparison of the three electric organs of the electric eel.</title>
        <authorList>
            <person name="Traeger L.L."/>
            <person name="Sabat G."/>
            <person name="Barrett-Wilt G.A."/>
            <person name="Wells G.B."/>
            <person name="Sussman M.R."/>
        </authorList>
    </citation>
    <scope>NUCLEOTIDE SEQUENCE [LARGE SCALE GENOMIC DNA]</scope>
</reference>
<dbReference type="Gene3D" id="3.90.190.10">
    <property type="entry name" value="Protein tyrosine phosphatase superfamily"/>
    <property type="match status" value="1"/>
</dbReference>
<reference evidence="18" key="5">
    <citation type="submission" date="2025-09" db="UniProtKB">
        <authorList>
            <consortium name="Ensembl"/>
        </authorList>
    </citation>
    <scope>IDENTIFICATION</scope>
</reference>
<feature type="chain" id="PRO_5044190598" description="protein-tyrosine-phosphatase" evidence="14">
    <location>
        <begin position="27"/>
        <end position="2254"/>
    </location>
</feature>
<dbReference type="GO" id="GO:0016020">
    <property type="term" value="C:membrane"/>
    <property type="evidence" value="ECO:0007669"/>
    <property type="project" value="UniProtKB-SubCell"/>
</dbReference>
<keyword evidence="19" id="KW-1185">Reference proteome</keyword>
<evidence type="ECO:0000313" key="19">
    <source>
        <dbReference type="Proteomes" id="UP000314983"/>
    </source>
</evidence>
<dbReference type="SUPFAM" id="SSF52799">
    <property type="entry name" value="(Phosphotyrosine protein) phosphatases II"/>
    <property type="match status" value="1"/>
</dbReference>
<dbReference type="InterPro" id="IPR050713">
    <property type="entry name" value="RTP_Phos/Ushers"/>
</dbReference>
<evidence type="ECO:0000256" key="3">
    <source>
        <dbReference type="ARBA" id="ARBA00022692"/>
    </source>
</evidence>
<organism evidence="18 19">
    <name type="scientific">Electrophorus electricus</name>
    <name type="common">Electric eel</name>
    <name type="synonym">Gymnotus electricus</name>
    <dbReference type="NCBI Taxonomy" id="8005"/>
    <lineage>
        <taxon>Eukaryota</taxon>
        <taxon>Metazoa</taxon>
        <taxon>Chordata</taxon>
        <taxon>Craniata</taxon>
        <taxon>Vertebrata</taxon>
        <taxon>Euteleostomi</taxon>
        <taxon>Actinopterygii</taxon>
        <taxon>Neopterygii</taxon>
        <taxon>Teleostei</taxon>
        <taxon>Ostariophysi</taxon>
        <taxon>Gymnotiformes</taxon>
        <taxon>Gymnotoidei</taxon>
        <taxon>Gymnotidae</taxon>
        <taxon>Electrophorus</taxon>
    </lineage>
</organism>
<dbReference type="SMART" id="SM00060">
    <property type="entry name" value="FN3"/>
    <property type="match status" value="16"/>
</dbReference>
<evidence type="ECO:0000256" key="11">
    <source>
        <dbReference type="ARBA" id="ARBA00025789"/>
    </source>
</evidence>
<evidence type="ECO:0000259" key="16">
    <source>
        <dbReference type="PROSITE" id="PS50056"/>
    </source>
</evidence>
<evidence type="ECO:0000256" key="4">
    <source>
        <dbReference type="ARBA" id="ARBA00022729"/>
    </source>
</evidence>
<evidence type="ECO:0000256" key="2">
    <source>
        <dbReference type="ARBA" id="ARBA00013064"/>
    </source>
</evidence>
<dbReference type="Pfam" id="PF00102">
    <property type="entry name" value="Y_phosphatase"/>
    <property type="match status" value="1"/>
</dbReference>
<keyword evidence="7" id="KW-0904">Protein phosphatase</keyword>
<dbReference type="SMART" id="SM00404">
    <property type="entry name" value="PTPc_motif"/>
    <property type="match status" value="1"/>
</dbReference>
<dbReference type="FunFam" id="3.90.190.10:FF:000009">
    <property type="entry name" value="Receptor-type tyrosine-protein phosphatase beta"/>
    <property type="match status" value="1"/>
</dbReference>
<feature type="domain" description="Fibronectin type-III" evidence="17">
    <location>
        <begin position="1613"/>
        <end position="1704"/>
    </location>
</feature>
<evidence type="ECO:0000256" key="6">
    <source>
        <dbReference type="ARBA" id="ARBA00022801"/>
    </source>
</evidence>
<evidence type="ECO:0000313" key="18">
    <source>
        <dbReference type="Ensembl" id="ENSEEEP00000043326.2"/>
    </source>
</evidence>
<reference evidence="19" key="1">
    <citation type="journal article" date="2014" name="Science">
        <title>Nonhuman genetics. Genomic basis for the convergent evolution of electric organs.</title>
        <authorList>
            <person name="Gallant J.R."/>
            <person name="Traeger L.L."/>
            <person name="Volkening J.D."/>
            <person name="Moffett H."/>
            <person name="Chen P.H."/>
            <person name="Novina C.D."/>
            <person name="Phillips G.N.Jr."/>
            <person name="Anand R."/>
            <person name="Wells G.B."/>
            <person name="Pinch M."/>
            <person name="Guth R."/>
            <person name="Unguez G.A."/>
            <person name="Albert J.S."/>
            <person name="Zakon H.H."/>
            <person name="Samanta M.P."/>
            <person name="Sussman M.R."/>
        </authorList>
    </citation>
    <scope>NUCLEOTIDE SEQUENCE [LARGE SCALE GENOMIC DNA]</scope>
</reference>
<keyword evidence="4 14" id="KW-0732">Signal</keyword>
<dbReference type="Proteomes" id="UP000314983">
    <property type="component" value="Chromosome 12"/>
</dbReference>
<name>A0A4W4GWX5_ELEEL</name>
<dbReference type="Pfam" id="PF00041">
    <property type="entry name" value="fn3"/>
    <property type="match status" value="13"/>
</dbReference>
<evidence type="ECO:0000256" key="1">
    <source>
        <dbReference type="ARBA" id="ARBA00004479"/>
    </source>
</evidence>
<feature type="domain" description="Tyrosine specific protein phosphatases" evidence="16">
    <location>
        <begin position="2132"/>
        <end position="2205"/>
    </location>
</feature>
<evidence type="ECO:0000259" key="15">
    <source>
        <dbReference type="PROSITE" id="PS50055"/>
    </source>
</evidence>
<dbReference type="Pfam" id="PF18861">
    <property type="entry name" value="PTP_tm"/>
    <property type="match status" value="1"/>
</dbReference>
<proteinExistence type="inferred from homology"/>
<protein>
    <recommendedName>
        <fullName evidence="2">protein-tyrosine-phosphatase</fullName>
        <ecNumber evidence="2">3.1.3.48</ecNumber>
    </recommendedName>
</protein>
<evidence type="ECO:0000259" key="17">
    <source>
        <dbReference type="PROSITE" id="PS50853"/>
    </source>
</evidence>
<feature type="compositionally biased region" description="Low complexity" evidence="13">
    <location>
        <begin position="246"/>
        <end position="260"/>
    </location>
</feature>
<evidence type="ECO:0000256" key="7">
    <source>
        <dbReference type="ARBA" id="ARBA00022912"/>
    </source>
</evidence>
<reference evidence="18" key="3">
    <citation type="submission" date="2020-05" db="EMBL/GenBank/DDBJ databases">
        <title>Electrophorus electricus (electric eel) genome, fEleEle1, primary haplotype.</title>
        <authorList>
            <person name="Myers G."/>
            <person name="Meyer A."/>
            <person name="Fedrigo O."/>
            <person name="Formenti G."/>
            <person name="Rhie A."/>
            <person name="Tracey A."/>
            <person name="Sims Y."/>
            <person name="Jarvis E.D."/>
        </authorList>
    </citation>
    <scope>NUCLEOTIDE SEQUENCE [LARGE SCALE GENOMIC DNA]</scope>
</reference>
<accession>A0A4W4GWX5</accession>
<keyword evidence="8" id="KW-1133">Transmembrane helix</keyword>
<dbReference type="InterPro" id="IPR000387">
    <property type="entry name" value="Tyr_Pase_dom"/>
</dbReference>
<dbReference type="CDD" id="cd00063">
    <property type="entry name" value="FN3"/>
    <property type="match status" value="8"/>
</dbReference>
<sequence>FRSCFYTNNSAHVLCLGGFLIAHAKGVCLSVRSGEVVLQKCDAASPLQQWTWTADMQLAHRQHGCLWADTSGALPPHARIVKLKECSGAPAWKCYDRRGTFGLAELPLYLKKQGAQAVVRVDPKYSNWTMYTVNKSSHTVPSGLLTTGHVSTERQEAASDSSVTQLPWELRNEMSNVTRMVFTDLHQTRNTHENFRLDPRWTPESISRTHNLRVSRNAVTASHTSVTDPETVFSVTSFRAPAVMRSTQRSTQSSTQPSGSLKTLSGTILDPSTDSSAEILSVSDTRTDVETAPLSAYTASAPTVVRDTKAFGTLRPLTGRSGFKFTAPGNFCSFSVLDSRDGSHVSDCSQSEPRGTSFKCELTDLMPGTVYHFRIISKTDGEQHNVSFQTDPEMPAGLEVVFQQSPVPGLSVSWLHSQGPVDWYELELSDTSTGDVRKTRVAASAVPRSGFTNLVPGTHYTLHLVARTGNRLSAAAGTSVAIGEYLYFISMFQSVRTFIFPGGILLRLRTTKQFDTVMSCVMDHLTPGTLYRVTVVTKAVGKQENSTKDIWTAPAAVRSLYLLNHGSQDTLNASWTPAVGGVDAYLVSLSASSSSTAEQEAVLLPNTSYWLFTGLMPGRAYQVSVNTKSGELSTGTKATGRTVPGKVVQLSLTAFRDQSTLKVSWSPPKGEWQYYRVLLLDGSSVLANHTAGRAALEYPFSVQSLVPGRPYKAVVTVVSGYLSSTQQCEGRLAPRPVQQLQVRHSEETSLRAQWRPPVGEWDNYTVQLRDGGVVVGSVSVPSDSKECSFSDLTPGHQYTIQVTTNSGDLNSSSSITAYTVPAPVTQLRVTNEGWSNALQVSWLQAEGEIDTHRLLLIHDSVVIRNESAPARLSSYHLQSLKSGALYRVVVTTVRSGLSSRQAVAEGRAVPAAVREVLVSNNGRMDFLSVSWRAAHGDVDSYLVTLSDQEKTVHSLTVSKASPECVFKSLVPGRLYNISVSTRSGVYENHTVVQERTQPSPVLTPTATHMAREDSLRVYWRHVAGDFDFYQVAIKHNNIFHQNQTVPRYQNECVFTGLVPGRLYTVIVSTWSGKYVSSVSTHGRTLPAGVRNLTLAGRGTEELRVTWVSPPGDVDHYEVQLLFSDMKVFPPITLSSTTEQLLLSSLTPGRLYKVVFTEGRTVPSKVKNIHISSEGQSTSLRVSWTPGQGDVDSYSVSVSRAGQVLDVRPVPKDVNKLNFRSLQPGQEYSISVQSISGSLLNNSTALARTVPSSVLSLQADSKHSTSSVLSSWKAGAGVCDGYRVQLQDEGGALLANSTLPLHLQHHLFSQLVPGRKYRILVHALSGGVQSAAATAEARTYPEAVRDLAVRTRSRSSLAVGWAVPRGSYDGFDAYLYTGAEKLQDRRTGAASMLSCSFQNLTPGAAYRVVVLTRSGENTNGSSTWARTVPAEVQSLRVESRNSTGTLWVSWQGAEGEVSTYTLTLYNPDQSKQAERNLSAVTREYTFSQLVPGRLYSAVVLTRSGDLTNMATTKGRTDPKPPLSFISGGITNTSLEITWSAPEGTDYDDFDLQWSPRDSVSVLNPYNSRTAGSRLLRGLYPGRLYRFSLRTLSSAGGFPSYSQPIRKNIRTRPQGVSSLHCWPLGSTAVSCSWKPPAADFDSYTVECSRQDVPTLVYSRRTPQDTMVYHITELEPHRHYSVSVKVISDTMTSEAAKDSVVTMIDRPPQPPPSIRVSEQMVHITTTSILFHFNCSWFSDVNGAVKFFTIVVAESDDHHPEQRHPLPSYWNYRSNSSVKVYQTGYFPSECGEGPQSASQGYNLTLGAGMASLGGSCDLTVPKEADRMEPVYCDGPLKPSTAYRLSVRAFTQLSDEVQGDVSSPLYTDTYLSLPLVTQTEPLGGVIEGVSAGLFLIVSMVGITVLLICKHKAHKEPVVRMSVRGERPHAGPHSAIRGPIKLTNFESHLTKLQADSNFLLSQEYEDLRDVGRNQPMDAALLPENRGKNRYNNILPYDSTRVKLSCVDDDPCSDYINASYIPGNNFRREYIATQGPLPGTKDDFWKMVWEQNVHNVVMVTQCVEKGRVKCDHYWPFDQDSLYYGDLIVQMRSESVLPEWTIREFKLCNEDQLNYSRIVRQFHYTVWPDHGVPETTRSLVQFVRTVRDYINRTPSSGPTVVHCSAGVGRTGTFICLDRVLQQLDTKDIVDIYGAVFDLRLHRSHMVQTESQYTYLHQCVRDVLRARELQRQENRLYPVYENVAPDYHRGQHSSEAQQGPPDP</sequence>
<evidence type="ECO:0000256" key="10">
    <source>
        <dbReference type="ARBA" id="ARBA00023180"/>
    </source>
</evidence>
<dbReference type="PROSITE" id="PS50231">
    <property type="entry name" value="RICIN_B_LECTIN"/>
    <property type="match status" value="1"/>
</dbReference>
<keyword evidence="9" id="KW-0472">Membrane</keyword>
<dbReference type="InterPro" id="IPR013783">
    <property type="entry name" value="Ig-like_fold"/>
</dbReference>
<dbReference type="Gene3D" id="2.60.40.10">
    <property type="entry name" value="Immunoglobulins"/>
    <property type="match status" value="13"/>
</dbReference>
<dbReference type="EC" id="3.1.3.48" evidence="2"/>
<dbReference type="InterPro" id="IPR016130">
    <property type="entry name" value="Tyr_Pase_AS"/>
</dbReference>
<dbReference type="InterPro" id="IPR035992">
    <property type="entry name" value="Ricin_B-like_lectins"/>
</dbReference>
<evidence type="ECO:0000256" key="8">
    <source>
        <dbReference type="ARBA" id="ARBA00022989"/>
    </source>
</evidence>
<dbReference type="PROSITE" id="PS50055">
    <property type="entry name" value="TYR_PHOSPHATASE_PTP"/>
    <property type="match status" value="1"/>
</dbReference>
<dbReference type="FunFam" id="2.60.40.10:FF:000369">
    <property type="entry name" value="Protein tyrosine phosphatase, receptor type B"/>
    <property type="match status" value="8"/>
</dbReference>
<dbReference type="PANTHER" id="PTHR46957">
    <property type="entry name" value="CYTOKINE RECEPTOR"/>
    <property type="match status" value="1"/>
</dbReference>
<keyword evidence="5" id="KW-0677">Repeat</keyword>
<dbReference type="PANTHER" id="PTHR46957:SF2">
    <property type="entry name" value="RECEPTOR-TYPE TYROSINE-PROTEIN PHOSPHATASE BETA"/>
    <property type="match status" value="1"/>
</dbReference>
<dbReference type="GO" id="GO:0004725">
    <property type="term" value="F:protein tyrosine phosphatase activity"/>
    <property type="evidence" value="ECO:0007669"/>
    <property type="project" value="UniProtKB-EC"/>
</dbReference>
<dbReference type="SUPFAM" id="SSF49265">
    <property type="entry name" value="Fibronectin type III"/>
    <property type="match status" value="13"/>
</dbReference>
<evidence type="ECO:0000256" key="12">
    <source>
        <dbReference type="ARBA" id="ARBA00051722"/>
    </source>
</evidence>
<dbReference type="InterPro" id="IPR000242">
    <property type="entry name" value="PTP_cat"/>
</dbReference>
<keyword evidence="10" id="KW-0325">Glycoprotein</keyword>
<dbReference type="CDD" id="cd14617">
    <property type="entry name" value="R-PTPc-B"/>
    <property type="match status" value="1"/>
</dbReference>
<feature type="domain" description="Fibronectin type-III" evidence="17">
    <location>
        <begin position="1342"/>
        <end position="1434"/>
    </location>
</feature>
<comment type="catalytic activity">
    <reaction evidence="12">
        <text>O-phospho-L-tyrosyl-[protein] + H2O = L-tyrosyl-[protein] + phosphate</text>
        <dbReference type="Rhea" id="RHEA:10684"/>
        <dbReference type="Rhea" id="RHEA-COMP:10136"/>
        <dbReference type="Rhea" id="RHEA-COMP:20101"/>
        <dbReference type="ChEBI" id="CHEBI:15377"/>
        <dbReference type="ChEBI" id="CHEBI:43474"/>
        <dbReference type="ChEBI" id="CHEBI:46858"/>
        <dbReference type="ChEBI" id="CHEBI:61978"/>
        <dbReference type="EC" id="3.1.3.48"/>
    </reaction>
</comment>
<dbReference type="GO" id="GO:0032502">
    <property type="term" value="P:developmental process"/>
    <property type="evidence" value="ECO:0007669"/>
    <property type="project" value="UniProtKB-ARBA"/>
</dbReference>
<dbReference type="Ensembl" id="ENSEEET00000043821.2">
    <property type="protein sequence ID" value="ENSEEEP00000043326.2"/>
    <property type="gene ID" value="ENSEEEG00000020457.2"/>
</dbReference>
<feature type="domain" description="Fibronectin type-III" evidence="17">
    <location>
        <begin position="1161"/>
        <end position="1252"/>
    </location>
</feature>
<dbReference type="InterPro" id="IPR003961">
    <property type="entry name" value="FN3_dom"/>
</dbReference>
<comment type="similarity">
    <text evidence="11">Belongs to the protein-tyrosine phosphatase family. Receptor class 3 subfamily.</text>
</comment>
<gene>
    <name evidence="18" type="primary">PTPRB</name>
</gene>
<dbReference type="InterPro" id="IPR029021">
    <property type="entry name" value="Prot-tyrosine_phosphatase-like"/>
</dbReference>
<feature type="domain" description="Tyrosine-protein phosphatase" evidence="15">
    <location>
        <begin position="1954"/>
        <end position="2214"/>
    </location>
</feature>
<dbReference type="InterPro" id="IPR041201">
    <property type="entry name" value="PTPRJ_TM"/>
</dbReference>
<keyword evidence="3" id="KW-0812">Transmembrane</keyword>
<dbReference type="InterPro" id="IPR003595">
    <property type="entry name" value="Tyr_Pase_cat"/>
</dbReference>
<reference evidence="18" key="4">
    <citation type="submission" date="2025-08" db="UniProtKB">
        <authorList>
            <consortium name="Ensembl"/>
        </authorList>
    </citation>
    <scope>IDENTIFICATION</scope>
</reference>
<dbReference type="SMART" id="SM00194">
    <property type="entry name" value="PTPc"/>
    <property type="match status" value="1"/>
</dbReference>
<dbReference type="SUPFAM" id="SSF50370">
    <property type="entry name" value="Ricin B-like lectins"/>
    <property type="match status" value="1"/>
</dbReference>
<feature type="signal peptide" evidence="14">
    <location>
        <begin position="1"/>
        <end position="26"/>
    </location>
</feature>
<evidence type="ECO:0000256" key="13">
    <source>
        <dbReference type="SAM" id="MobiDB-lite"/>
    </source>
</evidence>
<dbReference type="PROSITE" id="PS50853">
    <property type="entry name" value="FN3"/>
    <property type="match status" value="8"/>
</dbReference>
<dbReference type="Gene3D" id="2.80.10.50">
    <property type="match status" value="1"/>
</dbReference>
<evidence type="ECO:0000256" key="9">
    <source>
        <dbReference type="ARBA" id="ARBA00023136"/>
    </source>
</evidence>
<keyword evidence="6" id="KW-0378">Hydrolase</keyword>
<feature type="domain" description="Fibronectin type-III" evidence="17">
    <location>
        <begin position="909"/>
        <end position="1006"/>
    </location>
</feature>
<feature type="domain" description="Fibronectin type-III" evidence="17">
    <location>
        <begin position="553"/>
        <end position="645"/>
    </location>
</feature>
<dbReference type="PROSITE" id="PS50056">
    <property type="entry name" value="TYR_PHOSPHATASE_2"/>
    <property type="match status" value="1"/>
</dbReference>
<evidence type="ECO:0000256" key="14">
    <source>
        <dbReference type="SAM" id="SignalP"/>
    </source>
</evidence>
<dbReference type="InterPro" id="IPR036116">
    <property type="entry name" value="FN3_sf"/>
</dbReference>
<dbReference type="PRINTS" id="PR00700">
    <property type="entry name" value="PRTYPHPHTASE"/>
</dbReference>